<feature type="domain" description="C2H2-type" evidence="11">
    <location>
        <begin position="655"/>
        <end position="682"/>
    </location>
</feature>
<organism evidence="13 14">
    <name type="scientific">Microcaecilia unicolor</name>
    <dbReference type="NCBI Taxonomy" id="1415580"/>
    <lineage>
        <taxon>Eukaryota</taxon>
        <taxon>Metazoa</taxon>
        <taxon>Chordata</taxon>
        <taxon>Craniata</taxon>
        <taxon>Vertebrata</taxon>
        <taxon>Euteleostomi</taxon>
        <taxon>Amphibia</taxon>
        <taxon>Gymnophiona</taxon>
        <taxon>Siphonopidae</taxon>
        <taxon>Microcaecilia</taxon>
    </lineage>
</organism>
<keyword evidence="4 9" id="KW-0863">Zinc-finger</keyword>
<evidence type="ECO:0000256" key="3">
    <source>
        <dbReference type="ARBA" id="ARBA00022737"/>
    </source>
</evidence>
<evidence type="ECO:0000259" key="12">
    <source>
        <dbReference type="PROSITE" id="PS50805"/>
    </source>
</evidence>
<dbReference type="OrthoDB" id="9044188at2759"/>
<feature type="domain" description="C2H2-type" evidence="11">
    <location>
        <begin position="627"/>
        <end position="654"/>
    </location>
</feature>
<evidence type="ECO:0000256" key="8">
    <source>
        <dbReference type="ARBA" id="ARBA00023242"/>
    </source>
</evidence>
<keyword evidence="8" id="KW-0539">Nucleus</keyword>
<dbReference type="GO" id="GO:0008270">
    <property type="term" value="F:zinc ion binding"/>
    <property type="evidence" value="ECO:0007669"/>
    <property type="project" value="UniProtKB-KW"/>
</dbReference>
<gene>
    <name evidence="14" type="primary">LOC115463384</name>
</gene>
<dbReference type="GO" id="GO:0006355">
    <property type="term" value="P:regulation of DNA-templated transcription"/>
    <property type="evidence" value="ECO:0007669"/>
    <property type="project" value="InterPro"/>
</dbReference>
<feature type="domain" description="C2H2-type" evidence="11">
    <location>
        <begin position="347"/>
        <end position="374"/>
    </location>
</feature>
<name>A0A6P7XB17_9AMPH</name>
<dbReference type="InterPro" id="IPR001909">
    <property type="entry name" value="KRAB"/>
</dbReference>
<feature type="domain" description="C2H2-type" evidence="11">
    <location>
        <begin position="431"/>
        <end position="458"/>
    </location>
</feature>
<evidence type="ECO:0000256" key="6">
    <source>
        <dbReference type="ARBA" id="ARBA00023015"/>
    </source>
</evidence>
<dbReference type="PROSITE" id="PS50157">
    <property type="entry name" value="ZINC_FINGER_C2H2_2"/>
    <property type="match status" value="12"/>
</dbReference>
<dbReference type="RefSeq" id="XP_030049698.1">
    <property type="nucleotide sequence ID" value="XM_030193838.1"/>
</dbReference>
<dbReference type="Pfam" id="PF01352">
    <property type="entry name" value="KRAB"/>
    <property type="match status" value="1"/>
</dbReference>
<dbReference type="InParanoid" id="A0A6P7XB17"/>
<accession>A0A6P7XB17</accession>
<keyword evidence="2" id="KW-0479">Metal-binding</keyword>
<feature type="domain" description="C2H2-type" evidence="11">
    <location>
        <begin position="543"/>
        <end position="570"/>
    </location>
</feature>
<dbReference type="FunFam" id="3.30.160.60:FF:000759">
    <property type="entry name" value="zinc finger protein 16"/>
    <property type="match status" value="8"/>
</dbReference>
<keyword evidence="7" id="KW-0804">Transcription</keyword>
<evidence type="ECO:0000256" key="5">
    <source>
        <dbReference type="ARBA" id="ARBA00022833"/>
    </source>
</evidence>
<dbReference type="PROSITE" id="PS00028">
    <property type="entry name" value="ZINC_FINGER_C2H2_1"/>
    <property type="match status" value="11"/>
</dbReference>
<feature type="domain" description="C2H2-type" evidence="11">
    <location>
        <begin position="375"/>
        <end position="402"/>
    </location>
</feature>
<evidence type="ECO:0000313" key="13">
    <source>
        <dbReference type="Proteomes" id="UP000515156"/>
    </source>
</evidence>
<dbReference type="InterPro" id="IPR036051">
    <property type="entry name" value="KRAB_dom_sf"/>
</dbReference>
<evidence type="ECO:0000256" key="9">
    <source>
        <dbReference type="PROSITE-ProRule" id="PRU00042"/>
    </source>
</evidence>
<dbReference type="FunFam" id="3.30.160.60:FF:000624">
    <property type="entry name" value="zinc finger protein 697"/>
    <property type="match status" value="1"/>
</dbReference>
<dbReference type="InterPro" id="IPR036236">
    <property type="entry name" value="Znf_C2H2_sf"/>
</dbReference>
<evidence type="ECO:0000259" key="11">
    <source>
        <dbReference type="PROSITE" id="PS50157"/>
    </source>
</evidence>
<dbReference type="PANTHER" id="PTHR47772">
    <property type="entry name" value="ZINC FINGER PROTEIN 200"/>
    <property type="match status" value="1"/>
</dbReference>
<feature type="domain" description="C2H2-type" evidence="11">
    <location>
        <begin position="571"/>
        <end position="598"/>
    </location>
</feature>
<dbReference type="Pfam" id="PF00096">
    <property type="entry name" value="zf-C2H2"/>
    <property type="match status" value="10"/>
</dbReference>
<dbReference type="Gene3D" id="6.10.140.140">
    <property type="match status" value="1"/>
</dbReference>
<feature type="domain" description="C2H2-type" evidence="11">
    <location>
        <begin position="403"/>
        <end position="430"/>
    </location>
</feature>
<keyword evidence="13" id="KW-1185">Reference proteome</keyword>
<dbReference type="SUPFAM" id="SSF109640">
    <property type="entry name" value="KRAB domain (Kruppel-associated box)"/>
    <property type="match status" value="1"/>
</dbReference>
<dbReference type="PANTHER" id="PTHR47772:SF16">
    <property type="entry name" value="OOCYTE ZINC FINGER PROTEIN XLCOF6-LIKE ISOFORM X1"/>
    <property type="match status" value="1"/>
</dbReference>
<dbReference type="SUPFAM" id="SSF57667">
    <property type="entry name" value="beta-beta-alpha zinc fingers"/>
    <property type="match status" value="6"/>
</dbReference>
<keyword evidence="5" id="KW-0862">Zinc</keyword>
<feature type="region of interest" description="Disordered" evidence="10">
    <location>
        <begin position="76"/>
        <end position="107"/>
    </location>
</feature>
<protein>
    <submittedName>
        <fullName evidence="14">Oocyte zinc finger protein XlCOF6-like</fullName>
    </submittedName>
</protein>
<keyword evidence="3" id="KW-0677">Repeat</keyword>
<feature type="domain" description="C2H2-type" evidence="11">
    <location>
        <begin position="599"/>
        <end position="626"/>
    </location>
</feature>
<dbReference type="KEGG" id="muo:115463384"/>
<dbReference type="SMART" id="SM00349">
    <property type="entry name" value="KRAB"/>
    <property type="match status" value="1"/>
</dbReference>
<feature type="domain" description="C2H2-type" evidence="11">
    <location>
        <begin position="487"/>
        <end position="514"/>
    </location>
</feature>
<sequence>MPAGASAQMQVTFEDITVSFSQEEWEYLDEEQKELYREVMKENYQTLISLGTGSPTLIPDIMSCIERGVELYIQHKPGSAERETGKSSCSENKNPRKNYTGTPQWEVIGNPKRTKMLSERDNEHISFCSNGGKKCKNWWMSENKQRNSTGDPALYEQRAIMDIAVEQRNQTEQVRDPVTLKSQHLSDTEKKSFTCTDCWKTFTHNKGLQGPKACTQKRPVSCSECGKGVFKKEEWLSNLSVFKERKVHTSRKYRKNNSNNEHLTNYQKMHNDERIASCPGFPKSSNQEEKFRRTVSNVAYQKIFSNMKTFRKHQKIAKKKSFTFINYFWRKKKHRKYQETPKRERQFTCTKSGKSFIQKQKLTIRHRIHTGDRPFICTECGKSFALERTLQAHQAIHRGVTQFVCTECNKSFTQKRALQEHQTIHTGIKSFKCVECGKSFTRKGTLRAHQAIHTGIKPFICTECGKSFKEKRTLQGHQAIHTGVRPFTCTKCEKSFMYKKTLQAHQAIHTGVKPFACTECGESFTRKRILQVHEAIHTGVKPFPCSECNKSFTRKRALQDHQAIHTGVKPFTCTECGKGFSQKQKFTIHQRIHTGVKPFICTECGKTFIQKKTLQVHQANHTGVKQFTCAECNKSFTQMRILQDHQAVHTGVKPFACTECGKSFTRKEKLSVHQRIHTRIKKLYMY</sequence>
<feature type="compositionally biased region" description="Polar residues" evidence="10">
    <location>
        <begin position="86"/>
        <end position="103"/>
    </location>
</feature>
<feature type="domain" description="C2H2-type" evidence="11">
    <location>
        <begin position="515"/>
        <end position="542"/>
    </location>
</feature>
<feature type="domain" description="KRAB" evidence="12">
    <location>
        <begin position="11"/>
        <end position="84"/>
    </location>
</feature>
<dbReference type="AlphaFoldDB" id="A0A6P7XB17"/>
<dbReference type="InterPro" id="IPR013087">
    <property type="entry name" value="Znf_C2H2_type"/>
</dbReference>
<evidence type="ECO:0000256" key="7">
    <source>
        <dbReference type="ARBA" id="ARBA00023163"/>
    </source>
</evidence>
<dbReference type="SMART" id="SM00355">
    <property type="entry name" value="ZnF_C2H2"/>
    <property type="match status" value="11"/>
</dbReference>
<proteinExistence type="predicted"/>
<reference evidence="14" key="1">
    <citation type="submission" date="2025-08" db="UniProtKB">
        <authorList>
            <consortium name="RefSeq"/>
        </authorList>
    </citation>
    <scope>IDENTIFICATION</scope>
</reference>
<evidence type="ECO:0000256" key="4">
    <source>
        <dbReference type="ARBA" id="ARBA00022771"/>
    </source>
</evidence>
<feature type="domain" description="C2H2-type" evidence="11">
    <location>
        <begin position="459"/>
        <end position="486"/>
    </location>
</feature>
<dbReference type="CDD" id="cd07765">
    <property type="entry name" value="KRAB_A-box"/>
    <property type="match status" value="1"/>
</dbReference>
<evidence type="ECO:0000256" key="2">
    <source>
        <dbReference type="ARBA" id="ARBA00022723"/>
    </source>
</evidence>
<dbReference type="GO" id="GO:0005634">
    <property type="term" value="C:nucleus"/>
    <property type="evidence" value="ECO:0007669"/>
    <property type="project" value="UniProtKB-SubCell"/>
</dbReference>
<comment type="subcellular location">
    <subcellularLocation>
        <location evidence="1">Nucleus</location>
    </subcellularLocation>
</comment>
<dbReference type="GeneID" id="115463384"/>
<dbReference type="Gene3D" id="3.30.160.60">
    <property type="entry name" value="Classic Zinc Finger"/>
    <property type="match status" value="13"/>
</dbReference>
<dbReference type="FunFam" id="3.30.160.60:FF:002343">
    <property type="entry name" value="Zinc finger protein 33A"/>
    <property type="match status" value="2"/>
</dbReference>
<evidence type="ECO:0000256" key="10">
    <source>
        <dbReference type="SAM" id="MobiDB-lite"/>
    </source>
</evidence>
<dbReference type="InterPro" id="IPR050636">
    <property type="entry name" value="C2H2-ZF_domain-containing"/>
</dbReference>
<evidence type="ECO:0000313" key="14">
    <source>
        <dbReference type="RefSeq" id="XP_030049698.1"/>
    </source>
</evidence>
<dbReference type="PROSITE" id="PS50805">
    <property type="entry name" value="KRAB"/>
    <property type="match status" value="1"/>
</dbReference>
<keyword evidence="6" id="KW-0805">Transcription regulation</keyword>
<dbReference type="Proteomes" id="UP000515156">
    <property type="component" value="Chromosome 1"/>
</dbReference>
<evidence type="ECO:0000256" key="1">
    <source>
        <dbReference type="ARBA" id="ARBA00004123"/>
    </source>
</evidence>